<organism evidence="13 14">
    <name type="scientific">Actinomadura viridis</name>
    <dbReference type="NCBI Taxonomy" id="58110"/>
    <lineage>
        <taxon>Bacteria</taxon>
        <taxon>Bacillati</taxon>
        <taxon>Actinomycetota</taxon>
        <taxon>Actinomycetes</taxon>
        <taxon>Streptosporangiales</taxon>
        <taxon>Thermomonosporaceae</taxon>
        <taxon>Actinomadura</taxon>
    </lineage>
</organism>
<keyword evidence="14" id="KW-1185">Reference proteome</keyword>
<dbReference type="PANTHER" id="PTHR21581:SF33">
    <property type="entry name" value="D-ALANYL-D-ALANINE CARBOXYPEPTIDASE DACB"/>
    <property type="match status" value="1"/>
</dbReference>
<dbReference type="Proteomes" id="UP000614047">
    <property type="component" value="Unassembled WGS sequence"/>
</dbReference>
<evidence type="ECO:0000313" key="14">
    <source>
        <dbReference type="Proteomes" id="UP000614047"/>
    </source>
</evidence>
<dbReference type="InterPro" id="IPR001967">
    <property type="entry name" value="Peptidase_S11_N"/>
</dbReference>
<dbReference type="EC" id="3.4.16.4" evidence="13"/>
<feature type="region of interest" description="Disordered" evidence="10">
    <location>
        <begin position="459"/>
        <end position="478"/>
    </location>
</feature>
<evidence type="ECO:0000256" key="6">
    <source>
        <dbReference type="ARBA" id="ARBA00023316"/>
    </source>
</evidence>
<evidence type="ECO:0000259" key="12">
    <source>
        <dbReference type="Pfam" id="PF00768"/>
    </source>
</evidence>
<dbReference type="InterPro" id="IPR012338">
    <property type="entry name" value="Beta-lactam/transpept-like"/>
</dbReference>
<dbReference type="GO" id="GO:0009002">
    <property type="term" value="F:serine-type D-Ala-D-Ala carboxypeptidase activity"/>
    <property type="evidence" value="ECO:0007669"/>
    <property type="project" value="UniProtKB-EC"/>
</dbReference>
<comment type="similarity">
    <text evidence="1 9">Belongs to the peptidase S11 family.</text>
</comment>
<keyword evidence="5" id="KW-0573">Peptidoglycan synthesis</keyword>
<evidence type="ECO:0000256" key="1">
    <source>
        <dbReference type="ARBA" id="ARBA00007164"/>
    </source>
</evidence>
<keyword evidence="13" id="KW-0645">Protease</keyword>
<keyword evidence="11" id="KW-1133">Transmembrane helix</keyword>
<keyword evidence="2" id="KW-0732">Signal</keyword>
<evidence type="ECO:0000256" key="3">
    <source>
        <dbReference type="ARBA" id="ARBA00022801"/>
    </source>
</evidence>
<keyword evidence="4" id="KW-0133">Cell shape</keyword>
<dbReference type="GO" id="GO:0009252">
    <property type="term" value="P:peptidoglycan biosynthetic process"/>
    <property type="evidence" value="ECO:0007669"/>
    <property type="project" value="UniProtKB-KW"/>
</dbReference>
<reference evidence="13" key="1">
    <citation type="submission" date="2020-11" db="EMBL/GenBank/DDBJ databases">
        <title>Sequencing the genomes of 1000 actinobacteria strains.</title>
        <authorList>
            <person name="Klenk H.-P."/>
        </authorList>
    </citation>
    <scope>NUCLEOTIDE SEQUENCE</scope>
    <source>
        <strain evidence="13">DSM 43175</strain>
    </source>
</reference>
<keyword evidence="13" id="KW-0121">Carboxypeptidase</keyword>
<keyword evidence="3 13" id="KW-0378">Hydrolase</keyword>
<dbReference type="SUPFAM" id="SSF56601">
    <property type="entry name" value="beta-lactamase/transpeptidase-like"/>
    <property type="match status" value="1"/>
</dbReference>
<dbReference type="EMBL" id="JADOUA010000001">
    <property type="protein sequence ID" value="MBG6086580.1"/>
    <property type="molecule type" value="Genomic_DNA"/>
</dbReference>
<evidence type="ECO:0000256" key="9">
    <source>
        <dbReference type="RuleBase" id="RU004016"/>
    </source>
</evidence>
<dbReference type="PANTHER" id="PTHR21581">
    <property type="entry name" value="D-ALANYL-D-ALANINE CARBOXYPEPTIDASE"/>
    <property type="match status" value="1"/>
</dbReference>
<dbReference type="GO" id="GO:0008360">
    <property type="term" value="P:regulation of cell shape"/>
    <property type="evidence" value="ECO:0007669"/>
    <property type="project" value="UniProtKB-KW"/>
</dbReference>
<dbReference type="InterPro" id="IPR018044">
    <property type="entry name" value="Peptidase_S11"/>
</dbReference>
<feature type="binding site" evidence="8">
    <location>
        <position position="341"/>
    </location>
    <ligand>
        <name>substrate</name>
    </ligand>
</feature>
<evidence type="ECO:0000256" key="10">
    <source>
        <dbReference type="SAM" id="MobiDB-lite"/>
    </source>
</evidence>
<dbReference type="AlphaFoldDB" id="A0A931DGQ4"/>
<feature type="region of interest" description="Disordered" evidence="10">
    <location>
        <begin position="71"/>
        <end position="114"/>
    </location>
</feature>
<feature type="transmembrane region" description="Helical" evidence="11">
    <location>
        <begin position="428"/>
        <end position="452"/>
    </location>
</feature>
<evidence type="ECO:0000313" key="13">
    <source>
        <dbReference type="EMBL" id="MBG6086580.1"/>
    </source>
</evidence>
<feature type="compositionally biased region" description="Low complexity" evidence="10">
    <location>
        <begin position="97"/>
        <end position="107"/>
    </location>
</feature>
<comment type="caution">
    <text evidence="13">The sequence shown here is derived from an EMBL/GenBank/DDBJ whole genome shotgun (WGS) entry which is preliminary data.</text>
</comment>
<dbReference type="Pfam" id="PF00768">
    <property type="entry name" value="Peptidase_S11"/>
    <property type="match status" value="1"/>
</dbReference>
<dbReference type="PRINTS" id="PR00725">
    <property type="entry name" value="DADACBPTASE1"/>
</dbReference>
<gene>
    <name evidence="13" type="ORF">IW256_000693</name>
</gene>
<dbReference type="GO" id="GO:0071555">
    <property type="term" value="P:cell wall organization"/>
    <property type="evidence" value="ECO:0007669"/>
    <property type="project" value="UniProtKB-KW"/>
</dbReference>
<name>A0A931DGQ4_9ACTN</name>
<evidence type="ECO:0000256" key="4">
    <source>
        <dbReference type="ARBA" id="ARBA00022960"/>
    </source>
</evidence>
<dbReference type="RefSeq" id="WP_231403628.1">
    <property type="nucleotide sequence ID" value="NZ_BAABES010000025.1"/>
</dbReference>
<evidence type="ECO:0000256" key="5">
    <source>
        <dbReference type="ARBA" id="ARBA00022984"/>
    </source>
</evidence>
<sequence>MSMNRATGNEGWRDRASTVTGYAAAGGTASGTRSPSSPGNVPVRRRERAAAALTLPLVTASLLAPAGAASAAPAAPAGPEALPAGARTSPVTPPGASPATAPGPSEPLGGAQLGGKGVVVDRQAGVPAAPKIKASSYLIADGDTGEVLAAKDAHGHYLPASTLKALTTLALVRRLDPAAVVRPTQETCDVEGTKVGMTPKMEYKVSDLFHALMMMSANDAALALAQANGGLEKTLADMNAEARRINARDTLAGSPNGLDKDLGLSVKTQHTSAYDLALILREGLKIPAFRTYMETIDHHFPAPPTKKERKRGKKVGGYPIHTHNRMLPGQSHEYKGMIGGKNGYTIAAHQTFVAAARRDGHTIIISLMRADEPPSRYAAKLLDWGFAARGKVRPVGTLVPPGDLTPKKKDGDAGGVLPTNPLTQDDSAGGWGLLLAGGAGAAAVAGGLLFLVARRRRGQEAGAAPDPLPPAPYDESIP</sequence>
<feature type="active site" description="Acyl-ester intermediate" evidence="7">
    <location>
        <position position="161"/>
    </location>
</feature>
<dbReference type="GO" id="GO:0006508">
    <property type="term" value="P:proteolysis"/>
    <property type="evidence" value="ECO:0007669"/>
    <property type="project" value="InterPro"/>
</dbReference>
<feature type="domain" description="Peptidase S11 D-alanyl-D-alanine carboxypeptidase A N-terminal" evidence="12">
    <location>
        <begin position="127"/>
        <end position="371"/>
    </location>
</feature>
<evidence type="ECO:0000256" key="8">
    <source>
        <dbReference type="PIRSR" id="PIRSR618044-2"/>
    </source>
</evidence>
<feature type="active site" description="Proton acceptor" evidence="7">
    <location>
        <position position="164"/>
    </location>
</feature>
<evidence type="ECO:0000256" key="7">
    <source>
        <dbReference type="PIRSR" id="PIRSR618044-1"/>
    </source>
</evidence>
<keyword evidence="11" id="KW-0472">Membrane</keyword>
<evidence type="ECO:0000256" key="2">
    <source>
        <dbReference type="ARBA" id="ARBA00022729"/>
    </source>
</evidence>
<feature type="active site" evidence="7">
    <location>
        <position position="216"/>
    </location>
</feature>
<feature type="region of interest" description="Disordered" evidence="10">
    <location>
        <begin position="300"/>
        <end position="330"/>
    </location>
</feature>
<feature type="compositionally biased region" description="Low complexity" evidence="10">
    <location>
        <begin position="24"/>
        <end position="39"/>
    </location>
</feature>
<feature type="compositionally biased region" description="Low complexity" evidence="10">
    <location>
        <begin position="71"/>
        <end position="90"/>
    </location>
</feature>
<evidence type="ECO:0000256" key="11">
    <source>
        <dbReference type="SAM" id="Phobius"/>
    </source>
</evidence>
<keyword evidence="11" id="KW-0812">Transmembrane</keyword>
<keyword evidence="6" id="KW-0961">Cell wall biogenesis/degradation</keyword>
<accession>A0A931DGQ4</accession>
<proteinExistence type="inferred from homology"/>
<feature type="region of interest" description="Disordered" evidence="10">
    <location>
        <begin position="24"/>
        <end position="43"/>
    </location>
</feature>
<dbReference type="Gene3D" id="3.40.710.10">
    <property type="entry name" value="DD-peptidase/beta-lactamase superfamily"/>
    <property type="match status" value="1"/>
</dbReference>
<protein>
    <submittedName>
        <fullName evidence="13">D-alanyl-D-alanine carboxypeptidase (Penicillin-binding protein 5/6)</fullName>
        <ecNumber evidence="13">3.4.16.4</ecNumber>
    </submittedName>
</protein>